<sequence length="116" mass="12980">MKKELSANESAILELIPKGYGRVVTIDMISQLTGISLREVQGGVNRLVFNHKIPIVGNRGQGGIFIPVSDEERGRYLKGIKNQASDLTKRVEIVEAADLNNWDEDLILNHQERLEV</sequence>
<dbReference type="Proteomes" id="UP000521358">
    <property type="component" value="Unassembled WGS sequence"/>
</dbReference>
<dbReference type="AlphaFoldDB" id="A0A7X6DAU8"/>
<dbReference type="RefSeq" id="WP_167808023.1">
    <property type="nucleotide sequence ID" value="NZ_JAAVMB010000017.1"/>
</dbReference>
<gene>
    <name evidence="1" type="ORF">HED35_12805</name>
</gene>
<reference evidence="1 2" key="1">
    <citation type="submission" date="2020-03" db="EMBL/GenBank/DDBJ databases">
        <title>Bacterial samples isolated from urine from healthy bovine heifers (Gyr breed).</title>
        <authorList>
            <person name="Giannattasio-Ferraz S."/>
            <person name="Maskeri L."/>
            <person name="Penido A."/>
            <person name="Barbosa-Stancioli E.F."/>
            <person name="Putonti C."/>
        </authorList>
    </citation>
    <scope>NUCLEOTIDE SEQUENCE [LARGE SCALE GENOMIC DNA]</scope>
    <source>
        <strain evidence="1 2">UFMG-H7</strain>
    </source>
</reference>
<evidence type="ECO:0008006" key="3">
    <source>
        <dbReference type="Google" id="ProtNLM"/>
    </source>
</evidence>
<organism evidence="1 2">
    <name type="scientific">Vagococcus fluvialis</name>
    <dbReference type="NCBI Taxonomy" id="2738"/>
    <lineage>
        <taxon>Bacteria</taxon>
        <taxon>Bacillati</taxon>
        <taxon>Bacillota</taxon>
        <taxon>Bacilli</taxon>
        <taxon>Lactobacillales</taxon>
        <taxon>Enterococcaceae</taxon>
        <taxon>Vagococcus</taxon>
    </lineage>
</organism>
<dbReference type="EMBL" id="JAAVMB010000017">
    <property type="protein sequence ID" value="NKC68969.1"/>
    <property type="molecule type" value="Genomic_DNA"/>
</dbReference>
<name>A0A7X6DAU8_9ENTE</name>
<evidence type="ECO:0000313" key="2">
    <source>
        <dbReference type="Proteomes" id="UP000521358"/>
    </source>
</evidence>
<evidence type="ECO:0000313" key="1">
    <source>
        <dbReference type="EMBL" id="NKC68969.1"/>
    </source>
</evidence>
<accession>A0A7X6DAU8</accession>
<protein>
    <recommendedName>
        <fullName evidence="3">DNA-binding protein</fullName>
    </recommendedName>
</protein>
<proteinExistence type="predicted"/>
<comment type="caution">
    <text evidence="1">The sequence shown here is derived from an EMBL/GenBank/DDBJ whole genome shotgun (WGS) entry which is preliminary data.</text>
</comment>